<reference evidence="5 6" key="1">
    <citation type="submission" date="2017-10" db="EMBL/GenBank/DDBJ databases">
        <title>Two draft genome sequences of Pusillimonas sp. strains isolated from a nitrate- and radionuclide-contaminated groundwater in Russia.</title>
        <authorList>
            <person name="Grouzdev D.S."/>
            <person name="Tourova T.P."/>
            <person name="Goeva M.A."/>
            <person name="Babich T.L."/>
            <person name="Sokolova D.S."/>
            <person name="Abdullin R."/>
            <person name="Poltaraus A.B."/>
            <person name="Toshchakov S.V."/>
            <person name="Nazina T.N."/>
        </authorList>
    </citation>
    <scope>NUCLEOTIDE SEQUENCE [LARGE SCALE GENOMIC DNA]</scope>
    <source>
        <strain evidence="5 6">JR1/69-3-13</strain>
    </source>
</reference>
<name>A0A2N4U601_9BURK</name>
<dbReference type="PANTHER" id="PTHR40661:SF2">
    <property type="entry name" value="HTH-TYPE TRANSCRIPTIONAL REGULATOR PRTR"/>
    <property type="match status" value="1"/>
</dbReference>
<sequence>MNLFAERLRHIRAQRGMSQAALARACGLSQSAIANYENGSRKSAKDVFRLAEALNVNPMWLALGEGPVEALSSVKSPVYRLTDAAPAHRLAPWPFADTPPEVYWSLSDGERAVVETTLSSLIESLKKKRPNP</sequence>
<evidence type="ECO:0000259" key="4">
    <source>
        <dbReference type="PROSITE" id="PS50943"/>
    </source>
</evidence>
<comment type="caution">
    <text evidence="5">The sequence shown here is derived from an EMBL/GenBank/DDBJ whole genome shotgun (WGS) entry which is preliminary data.</text>
</comment>
<organism evidence="5 6">
    <name type="scientific">Pollutimonas subterranea</name>
    <dbReference type="NCBI Taxonomy" id="2045210"/>
    <lineage>
        <taxon>Bacteria</taxon>
        <taxon>Pseudomonadati</taxon>
        <taxon>Pseudomonadota</taxon>
        <taxon>Betaproteobacteria</taxon>
        <taxon>Burkholderiales</taxon>
        <taxon>Alcaligenaceae</taxon>
        <taxon>Pollutimonas</taxon>
    </lineage>
</organism>
<feature type="domain" description="HTH cro/C1-type" evidence="4">
    <location>
        <begin position="8"/>
        <end position="61"/>
    </location>
</feature>
<dbReference type="EMBL" id="PDNW01000005">
    <property type="protein sequence ID" value="PLC50451.1"/>
    <property type="molecule type" value="Genomic_DNA"/>
</dbReference>
<dbReference type="OrthoDB" id="9034362at2"/>
<dbReference type="GO" id="GO:0003677">
    <property type="term" value="F:DNA binding"/>
    <property type="evidence" value="ECO:0007669"/>
    <property type="project" value="UniProtKB-KW"/>
</dbReference>
<keyword evidence="2" id="KW-0238">DNA-binding</keyword>
<evidence type="ECO:0000313" key="5">
    <source>
        <dbReference type="EMBL" id="PLC50451.1"/>
    </source>
</evidence>
<evidence type="ECO:0000256" key="2">
    <source>
        <dbReference type="ARBA" id="ARBA00023125"/>
    </source>
</evidence>
<dbReference type="SMART" id="SM00530">
    <property type="entry name" value="HTH_XRE"/>
    <property type="match status" value="1"/>
</dbReference>
<dbReference type="RefSeq" id="WP_102073551.1">
    <property type="nucleotide sequence ID" value="NZ_PDNW01000005.1"/>
</dbReference>
<evidence type="ECO:0000256" key="1">
    <source>
        <dbReference type="ARBA" id="ARBA00023015"/>
    </source>
</evidence>
<keyword evidence="1" id="KW-0805">Transcription regulation</keyword>
<keyword evidence="6" id="KW-1185">Reference proteome</keyword>
<dbReference type="CDD" id="cd00093">
    <property type="entry name" value="HTH_XRE"/>
    <property type="match status" value="1"/>
</dbReference>
<dbReference type="AlphaFoldDB" id="A0A2N4U601"/>
<dbReference type="PROSITE" id="PS50943">
    <property type="entry name" value="HTH_CROC1"/>
    <property type="match status" value="1"/>
</dbReference>
<dbReference type="Proteomes" id="UP000234190">
    <property type="component" value="Unassembled WGS sequence"/>
</dbReference>
<evidence type="ECO:0000256" key="3">
    <source>
        <dbReference type="ARBA" id="ARBA00023163"/>
    </source>
</evidence>
<evidence type="ECO:0000313" key="6">
    <source>
        <dbReference type="Proteomes" id="UP000234190"/>
    </source>
</evidence>
<accession>A0A2N4U601</accession>
<dbReference type="SUPFAM" id="SSF47413">
    <property type="entry name" value="lambda repressor-like DNA-binding domains"/>
    <property type="match status" value="1"/>
</dbReference>
<dbReference type="InterPro" id="IPR010982">
    <property type="entry name" value="Lambda_DNA-bd_dom_sf"/>
</dbReference>
<dbReference type="Gene3D" id="1.10.260.40">
    <property type="entry name" value="lambda repressor-like DNA-binding domains"/>
    <property type="match status" value="1"/>
</dbReference>
<proteinExistence type="predicted"/>
<dbReference type="PANTHER" id="PTHR40661">
    <property type="match status" value="1"/>
</dbReference>
<dbReference type="InterPro" id="IPR001387">
    <property type="entry name" value="Cro/C1-type_HTH"/>
</dbReference>
<protein>
    <submittedName>
        <fullName evidence="5">Transcriptional regulator</fullName>
    </submittedName>
</protein>
<dbReference type="Pfam" id="PF01381">
    <property type="entry name" value="HTH_3"/>
    <property type="match status" value="1"/>
</dbReference>
<keyword evidence="3" id="KW-0804">Transcription</keyword>
<gene>
    <name evidence="5" type="ORF">CR159_08380</name>
</gene>